<feature type="compositionally biased region" description="Basic and acidic residues" evidence="1">
    <location>
        <begin position="1"/>
        <end position="12"/>
    </location>
</feature>
<dbReference type="EMBL" id="ML977337">
    <property type="protein sequence ID" value="KAF2110606.1"/>
    <property type="molecule type" value="Genomic_DNA"/>
</dbReference>
<dbReference type="AlphaFoldDB" id="A0A6A5YUD6"/>
<feature type="region of interest" description="Disordered" evidence="1">
    <location>
        <begin position="49"/>
        <end position="102"/>
    </location>
</feature>
<dbReference type="Proteomes" id="UP000799770">
    <property type="component" value="Unassembled WGS sequence"/>
</dbReference>
<feature type="region of interest" description="Disordered" evidence="1">
    <location>
        <begin position="399"/>
        <end position="443"/>
    </location>
</feature>
<sequence>MVDDKIVKRQLDELSDAEEDTRPTKAMKIDEYDTLAIAPPASEVSLTLSPVPAEHKSPQAPSVGADELPVKSKGKAKVPSVPPQRIRKDTGAKGASEKPATASVQPILATGHILIPINHTRRRAVQGQKDESVLRVQCRYADTNVGKELCYTKQIHAEIDWNSAQDIASINAWVGQIYTRAGFRKKVVHTWHPDEEAFIELYHNLMIAQAQTKPIEKLTNKRLIEDFNYYFTNRVLKDRNGEDLAPCVKRQEHSISSKLVRLAVNLKNRFEEVWLVTQDAGLHEPYRPHITIELLDEYKTVKESLGLQKNQGLHPDLEKWAVENIAKGNRPATLTNFASSRFQAPVTSSTDNTETSVEDTLLSLSDYIEPNDVQSEHRHASVGSSTAHSESAACTMAIDGDYGTGEEGNEADDEASIGKTGHPGSGPDDEGDQMNQSLNAHNC</sequence>
<evidence type="ECO:0000256" key="1">
    <source>
        <dbReference type="SAM" id="MobiDB-lite"/>
    </source>
</evidence>
<name>A0A6A5YUD6_9PLEO</name>
<accession>A0A6A5YUD6</accession>
<gene>
    <name evidence="2" type="ORF">BDV96DRAFT_650718</name>
</gene>
<proteinExistence type="predicted"/>
<evidence type="ECO:0000313" key="2">
    <source>
        <dbReference type="EMBL" id="KAF2110606.1"/>
    </source>
</evidence>
<evidence type="ECO:0000313" key="3">
    <source>
        <dbReference type="Proteomes" id="UP000799770"/>
    </source>
</evidence>
<reference evidence="2" key="1">
    <citation type="journal article" date="2020" name="Stud. Mycol.">
        <title>101 Dothideomycetes genomes: a test case for predicting lifestyles and emergence of pathogens.</title>
        <authorList>
            <person name="Haridas S."/>
            <person name="Albert R."/>
            <person name="Binder M."/>
            <person name="Bloem J."/>
            <person name="Labutti K."/>
            <person name="Salamov A."/>
            <person name="Andreopoulos B."/>
            <person name="Baker S."/>
            <person name="Barry K."/>
            <person name="Bills G."/>
            <person name="Bluhm B."/>
            <person name="Cannon C."/>
            <person name="Castanera R."/>
            <person name="Culley D."/>
            <person name="Daum C."/>
            <person name="Ezra D."/>
            <person name="Gonzalez J."/>
            <person name="Henrissat B."/>
            <person name="Kuo A."/>
            <person name="Liang C."/>
            <person name="Lipzen A."/>
            <person name="Lutzoni F."/>
            <person name="Magnuson J."/>
            <person name="Mondo S."/>
            <person name="Nolan M."/>
            <person name="Ohm R."/>
            <person name="Pangilinan J."/>
            <person name="Park H.-J."/>
            <person name="Ramirez L."/>
            <person name="Alfaro M."/>
            <person name="Sun H."/>
            <person name="Tritt A."/>
            <person name="Yoshinaga Y."/>
            <person name="Zwiers L.-H."/>
            <person name="Turgeon B."/>
            <person name="Goodwin S."/>
            <person name="Spatafora J."/>
            <person name="Crous P."/>
            <person name="Grigoriev I."/>
        </authorList>
    </citation>
    <scope>NUCLEOTIDE SEQUENCE</scope>
    <source>
        <strain evidence="2">CBS 627.86</strain>
    </source>
</reference>
<feature type="compositionally biased region" description="Polar residues" evidence="1">
    <location>
        <begin position="433"/>
        <end position="443"/>
    </location>
</feature>
<keyword evidence="3" id="KW-1185">Reference proteome</keyword>
<feature type="region of interest" description="Disordered" evidence="1">
    <location>
        <begin position="1"/>
        <end position="26"/>
    </location>
</feature>
<protein>
    <submittedName>
        <fullName evidence="2">Uncharacterized protein</fullName>
    </submittedName>
</protein>
<organism evidence="2 3">
    <name type="scientific">Lophiotrema nucula</name>
    <dbReference type="NCBI Taxonomy" id="690887"/>
    <lineage>
        <taxon>Eukaryota</taxon>
        <taxon>Fungi</taxon>
        <taxon>Dikarya</taxon>
        <taxon>Ascomycota</taxon>
        <taxon>Pezizomycotina</taxon>
        <taxon>Dothideomycetes</taxon>
        <taxon>Pleosporomycetidae</taxon>
        <taxon>Pleosporales</taxon>
        <taxon>Lophiotremataceae</taxon>
        <taxon>Lophiotrema</taxon>
    </lineage>
</organism>
<dbReference type="OrthoDB" id="3687991at2759"/>